<gene>
    <name evidence="1" type="ORF">HHU12_11735</name>
</gene>
<accession>A0A7X9P311</accession>
<dbReference type="AlphaFoldDB" id="A0A7X9P311"/>
<proteinExistence type="predicted"/>
<dbReference type="EMBL" id="JABANE010000026">
    <property type="protein sequence ID" value="NME68633.1"/>
    <property type="molecule type" value="Genomic_DNA"/>
</dbReference>
<name>A0A7X9P311_9BACT</name>
<evidence type="ECO:0000313" key="2">
    <source>
        <dbReference type="Proteomes" id="UP000576082"/>
    </source>
</evidence>
<sequence length="50" mass="5933">MEKLTLNQMEDFKGGSCTSQMWYYLQTGRISRGQWYAYMDLVYAGYNMVC</sequence>
<protein>
    <submittedName>
        <fullName evidence="1">Uncharacterized protein</fullName>
    </submittedName>
</protein>
<keyword evidence="2" id="KW-1185">Reference proteome</keyword>
<dbReference type="Proteomes" id="UP000576082">
    <property type="component" value="Unassembled WGS sequence"/>
</dbReference>
<reference evidence="1 2" key="1">
    <citation type="submission" date="2020-04" db="EMBL/GenBank/DDBJ databases">
        <title>Flammeovirga sp. SR4, a novel species isolated from seawater.</title>
        <authorList>
            <person name="Wang X."/>
        </authorList>
    </citation>
    <scope>NUCLEOTIDE SEQUENCE [LARGE SCALE GENOMIC DNA]</scope>
    <source>
        <strain evidence="1 2">ATCC 23126</strain>
    </source>
</reference>
<dbReference type="RefSeq" id="WP_169656934.1">
    <property type="nucleotide sequence ID" value="NZ_JABANE010000026.1"/>
</dbReference>
<evidence type="ECO:0000313" key="1">
    <source>
        <dbReference type="EMBL" id="NME68633.1"/>
    </source>
</evidence>
<organism evidence="1 2">
    <name type="scientific">Flammeovirga aprica JL-4</name>
    <dbReference type="NCBI Taxonomy" id="694437"/>
    <lineage>
        <taxon>Bacteria</taxon>
        <taxon>Pseudomonadati</taxon>
        <taxon>Bacteroidota</taxon>
        <taxon>Cytophagia</taxon>
        <taxon>Cytophagales</taxon>
        <taxon>Flammeovirgaceae</taxon>
        <taxon>Flammeovirga</taxon>
    </lineage>
</organism>
<comment type="caution">
    <text evidence="1">The sequence shown here is derived from an EMBL/GenBank/DDBJ whole genome shotgun (WGS) entry which is preliminary data.</text>
</comment>